<name>A0A183B1C5_9TREM</name>
<organism evidence="3">
    <name type="scientific">Echinostoma caproni</name>
    <dbReference type="NCBI Taxonomy" id="27848"/>
    <lineage>
        <taxon>Eukaryota</taxon>
        <taxon>Metazoa</taxon>
        <taxon>Spiralia</taxon>
        <taxon>Lophotrochozoa</taxon>
        <taxon>Platyhelminthes</taxon>
        <taxon>Trematoda</taxon>
        <taxon>Digenea</taxon>
        <taxon>Plagiorchiida</taxon>
        <taxon>Echinostomata</taxon>
        <taxon>Echinostomatoidea</taxon>
        <taxon>Echinostomatidae</taxon>
        <taxon>Echinostoma</taxon>
    </lineage>
</organism>
<dbReference type="SUPFAM" id="SSF101576">
    <property type="entry name" value="Supernatant protein factor (SPF), C-terminal domain"/>
    <property type="match status" value="1"/>
</dbReference>
<sequence length="75" mass="8584">MKHPSPQLGMRGTGVQTVLRNQRITARDSPFRMHQTVPVGGQYYLRLDNSYSWMRVKRVRYSVTVSSVSLMSIIG</sequence>
<protein>
    <submittedName>
        <fullName evidence="3">Plastocyanin-like domain-containing protein</fullName>
    </submittedName>
</protein>
<reference evidence="3" key="1">
    <citation type="submission" date="2016-06" db="UniProtKB">
        <authorList>
            <consortium name="WormBaseParasite"/>
        </authorList>
    </citation>
    <scope>IDENTIFICATION</scope>
</reference>
<evidence type="ECO:0000313" key="2">
    <source>
        <dbReference type="Proteomes" id="UP000272942"/>
    </source>
</evidence>
<dbReference type="Gene3D" id="2.60.120.680">
    <property type="entry name" value="GOLD domain"/>
    <property type="match status" value="1"/>
</dbReference>
<gene>
    <name evidence="1" type="ORF">ECPE_LOCUS13010</name>
</gene>
<dbReference type="InterPro" id="IPR036598">
    <property type="entry name" value="GOLD_dom_sf"/>
</dbReference>
<reference evidence="1 2" key="2">
    <citation type="submission" date="2018-11" db="EMBL/GenBank/DDBJ databases">
        <authorList>
            <consortium name="Pathogen Informatics"/>
        </authorList>
    </citation>
    <scope>NUCLEOTIDE SEQUENCE [LARGE SCALE GENOMIC DNA]</scope>
    <source>
        <strain evidence="1 2">Egypt</strain>
    </source>
</reference>
<dbReference type="OrthoDB" id="1434354at2759"/>
<proteinExistence type="predicted"/>
<evidence type="ECO:0000313" key="1">
    <source>
        <dbReference type="EMBL" id="VDP90282.1"/>
    </source>
</evidence>
<accession>A0A183B1C5</accession>
<keyword evidence="2" id="KW-1185">Reference proteome</keyword>
<dbReference type="Proteomes" id="UP000272942">
    <property type="component" value="Unassembled WGS sequence"/>
</dbReference>
<evidence type="ECO:0000313" key="3">
    <source>
        <dbReference type="WBParaSite" id="ECPE_0001304801-mRNA-1"/>
    </source>
</evidence>
<dbReference type="EMBL" id="UZAN01054093">
    <property type="protein sequence ID" value="VDP90282.1"/>
    <property type="molecule type" value="Genomic_DNA"/>
</dbReference>
<dbReference type="AlphaFoldDB" id="A0A183B1C5"/>
<dbReference type="WBParaSite" id="ECPE_0001304801-mRNA-1">
    <property type="protein sequence ID" value="ECPE_0001304801-mRNA-1"/>
    <property type="gene ID" value="ECPE_0001304801"/>
</dbReference>